<dbReference type="InterPro" id="IPR002694">
    <property type="entry name" value="Znf_CHC2"/>
</dbReference>
<proteinExistence type="predicted"/>
<dbReference type="InterPro" id="IPR050219">
    <property type="entry name" value="DnaG_primase"/>
</dbReference>
<evidence type="ECO:0000313" key="5">
    <source>
        <dbReference type="EMBL" id="BAG84067.1"/>
    </source>
</evidence>
<dbReference type="PANTHER" id="PTHR30313:SF2">
    <property type="entry name" value="DNA PRIMASE"/>
    <property type="match status" value="1"/>
</dbReference>
<gene>
    <name evidence="5" type="ordered locus">CFPG_P2-9</name>
</gene>
<evidence type="ECO:0000256" key="1">
    <source>
        <dbReference type="ARBA" id="ARBA00022723"/>
    </source>
</evidence>
<dbReference type="RefSeq" id="WP_012572939.1">
    <property type="nucleotide sequence ID" value="NC_011561.1"/>
</dbReference>
<evidence type="ECO:0000259" key="4">
    <source>
        <dbReference type="SMART" id="SM00400"/>
    </source>
</evidence>
<feature type="domain" description="Zinc finger CHC2-type" evidence="4">
    <location>
        <begin position="47"/>
        <end position="104"/>
    </location>
</feature>
<evidence type="ECO:0000256" key="2">
    <source>
        <dbReference type="ARBA" id="ARBA00022771"/>
    </source>
</evidence>
<dbReference type="GO" id="GO:0003899">
    <property type="term" value="F:DNA-directed RNA polymerase activity"/>
    <property type="evidence" value="ECO:0007669"/>
    <property type="project" value="InterPro"/>
</dbReference>
<dbReference type="EMBL" id="AP010658">
    <property type="protein sequence ID" value="BAG84067.1"/>
    <property type="molecule type" value="Genomic_DNA"/>
</dbReference>
<dbReference type="GO" id="GO:0005737">
    <property type="term" value="C:cytoplasm"/>
    <property type="evidence" value="ECO:0007669"/>
    <property type="project" value="TreeGrafter"/>
</dbReference>
<keyword evidence="6" id="KW-1185">Reference proteome</keyword>
<dbReference type="KEGG" id="aps:CFPG_P2-9"/>
<evidence type="ECO:0000256" key="3">
    <source>
        <dbReference type="ARBA" id="ARBA00022833"/>
    </source>
</evidence>
<dbReference type="Proteomes" id="UP000000723">
    <property type="component" value="Plasmid pCFPG2"/>
</dbReference>
<dbReference type="Pfam" id="PF01807">
    <property type="entry name" value="Zn_ribbon_DnaG"/>
    <property type="match status" value="1"/>
</dbReference>
<dbReference type="Gene3D" id="3.40.1360.10">
    <property type="match status" value="1"/>
</dbReference>
<keyword evidence="2" id="KW-0863">Zinc-finger</keyword>
<protein>
    <recommendedName>
        <fullName evidence="4">Zinc finger CHC2-type domain-containing protein</fullName>
    </recommendedName>
</protein>
<keyword evidence="3" id="KW-0862">Zinc</keyword>
<dbReference type="SMART" id="SM00400">
    <property type="entry name" value="ZnF_CHCC"/>
    <property type="match status" value="1"/>
</dbReference>
<dbReference type="Gene3D" id="3.90.580.10">
    <property type="entry name" value="Zinc finger, CHC2-type domain"/>
    <property type="match status" value="1"/>
</dbReference>
<keyword evidence="1" id="KW-0479">Metal-binding</keyword>
<evidence type="ECO:0000313" key="6">
    <source>
        <dbReference type="Proteomes" id="UP000000723"/>
    </source>
</evidence>
<name>B6YS95_AZOPC</name>
<geneLocation type="plasmid" evidence="5 6">
    <name>pCFPG2</name>
</geneLocation>
<dbReference type="PANTHER" id="PTHR30313">
    <property type="entry name" value="DNA PRIMASE"/>
    <property type="match status" value="1"/>
</dbReference>
<reference evidence="6" key="1">
    <citation type="journal article" date="2008" name="Science">
        <title>Genome of an endosymbiont coupling N2 fixation to cellulolysis within RT protist cells in termite gut.</title>
        <authorList>
            <person name="Hongoh Y."/>
            <person name="Sharma V.K."/>
            <person name="Prakash T."/>
            <person name="Noda S."/>
            <person name="Toh H."/>
            <person name="Taylor T.D."/>
            <person name="Kudo T."/>
            <person name="Sakaki Y."/>
            <person name="Toyoda A."/>
            <person name="Hattori M."/>
            <person name="Ohkuma M."/>
        </authorList>
    </citation>
    <scope>NUCLEOTIDE SEQUENCE [LARGE SCALE GENOMIC DNA]</scope>
    <source>
        <plasmid evidence="6">pCFPG2</plasmid>
    </source>
</reference>
<accession>B6YS95</accession>
<dbReference type="OrthoDB" id="877327at2"/>
<dbReference type="GO" id="GO:0008270">
    <property type="term" value="F:zinc ion binding"/>
    <property type="evidence" value="ECO:0007669"/>
    <property type="project" value="UniProtKB-KW"/>
</dbReference>
<dbReference type="InterPro" id="IPR036977">
    <property type="entry name" value="DNA_primase_Znf_CHC2"/>
</dbReference>
<dbReference type="AlphaFoldDB" id="B6YS95"/>
<keyword evidence="5" id="KW-0614">Plasmid</keyword>
<dbReference type="HOGENOM" id="CLU_323064_0_0_10"/>
<dbReference type="SUPFAM" id="SSF57783">
    <property type="entry name" value="Zinc beta-ribbon"/>
    <property type="match status" value="1"/>
</dbReference>
<organism evidence="5 6">
    <name type="scientific">Azobacteroides pseudotrichonymphae genomovar. CFP2</name>
    <dbReference type="NCBI Taxonomy" id="511995"/>
    <lineage>
        <taxon>Bacteria</taxon>
        <taxon>Pseudomonadati</taxon>
        <taxon>Bacteroidota</taxon>
        <taxon>Bacteroidia</taxon>
        <taxon>Bacteroidales</taxon>
        <taxon>Candidatus Azobacteroides</taxon>
    </lineage>
</organism>
<sequence length="895" mass="103460">MKVKRRIRSFKMKKHNNIRFESSDTLVAILKYYRVKLNAVKNQKYKYDALTPFKNEKVPSFKVFPPNDTKYARFHCFSTGMTGNVYDFVMKMEHCDKDAATKKILEILGVPIGHHIDLNFKLATRLLYTIRDKNDSKPFDKNMFNIFAGVYSQYKQLYGKLDKEAHKSIKNNMLLASVDRYVPKELDIPLIDFYSFILLAEKAEKKIIEELTPDLKAEAELVVSGKISNQTEPLKANTDEDVVLAKESVHQKANIANSISYNLQMLGGIRILERQYEQPKLSTYRMLECNSVYNGLYTYGLTQITDTQSFPFMLSSPVKLSGNSENNAYCRNYSDTYRDGFNFDGIYMTGENTTTSHSISSLDFSTFQASNTWTQSDNRFDYSLINNFEITSAILYNNPSSVVKETNFEHKASTHCTNTKESIVDLEPPKLPELIDGYSKEMLEIWRKLGVTEELLIKYNVKETKDHRIAYLCSEDETIYQLYNILKLKRYIRYNHIARGHIKKFVFGWRELEKLIESGKNNDMLCIVTKSPKDALVLLSMKFDSIAPMSEGFSLPEEVMKKLVNSYTKIIFLYDNDEIGRKKAKERVAELLDRKPSGKETKIIKIFFPKDDKGKDVSDRVSNMGYAGMEVEEAVKTVKNEIEQLIANENGGVLRVKKEAEPIIANTADVTQEQITKKDRIIKGSSKRSRLISSINDECTQEYSKEFLDGLCISKEDLKQLDIWEHKKTKCAILILDVLQTFDTNKRKHDISYVYHAYNWQYTNSKISDSPGAKDYLFLMNLLHKKFPGSDELMADKPLVIASSPEDARTIYSNRTDYYVVGVIDKDFHFGEEQRYYMCYITNKFSSVTVLDMPSLAEELNNFAKEERIMPFKARIDTFEEFMKLENEELAKELS</sequence>
<dbReference type="GO" id="GO:0003677">
    <property type="term" value="F:DNA binding"/>
    <property type="evidence" value="ECO:0007669"/>
    <property type="project" value="InterPro"/>
</dbReference>
<dbReference type="SUPFAM" id="SSF56731">
    <property type="entry name" value="DNA primase core"/>
    <property type="match status" value="1"/>
</dbReference>
<dbReference type="GO" id="GO:0006269">
    <property type="term" value="P:DNA replication, synthesis of primer"/>
    <property type="evidence" value="ECO:0007669"/>
    <property type="project" value="TreeGrafter"/>
</dbReference>